<evidence type="ECO:0000313" key="6">
    <source>
        <dbReference type="Proteomes" id="UP001589862"/>
    </source>
</evidence>
<dbReference type="EMBL" id="JBHLUB010000029">
    <property type="protein sequence ID" value="MFC0582243.1"/>
    <property type="molecule type" value="Genomic_DNA"/>
</dbReference>
<dbReference type="PROSITE" id="PS01129">
    <property type="entry name" value="PSI_RLU"/>
    <property type="match status" value="1"/>
</dbReference>
<comment type="catalytic activity">
    <reaction evidence="1">
        <text>a uridine in RNA = a pseudouridine in RNA</text>
        <dbReference type="Rhea" id="RHEA:48348"/>
        <dbReference type="Rhea" id="RHEA-COMP:12068"/>
        <dbReference type="Rhea" id="RHEA-COMP:12069"/>
        <dbReference type="ChEBI" id="CHEBI:65314"/>
        <dbReference type="ChEBI" id="CHEBI:65315"/>
    </reaction>
</comment>
<dbReference type="InterPro" id="IPR006224">
    <property type="entry name" value="PsdUridine_synth_RluA-like_CS"/>
</dbReference>
<dbReference type="PANTHER" id="PTHR21600:SF84">
    <property type="entry name" value="PSEUDOURIDINE SYNTHASE RSUA_RLUA-LIKE DOMAIN-CONTAINING PROTEIN"/>
    <property type="match status" value="1"/>
</dbReference>
<comment type="caution">
    <text evidence="5">The sequence shown here is derived from an EMBL/GenBank/DDBJ whole genome shotgun (WGS) entry which is preliminary data.</text>
</comment>
<name>A0ABV6PBN0_9MICC</name>
<reference evidence="5 6" key="1">
    <citation type="submission" date="2024-09" db="EMBL/GenBank/DDBJ databases">
        <authorList>
            <person name="Sun Q."/>
            <person name="Mori K."/>
        </authorList>
    </citation>
    <scope>NUCLEOTIDE SEQUENCE [LARGE SCALE GENOMIC DNA]</scope>
    <source>
        <strain evidence="5 6">NCAIM B.02604</strain>
    </source>
</reference>
<protein>
    <recommendedName>
        <fullName evidence="2">RNA pseudouridylate synthase</fullName>
    </recommendedName>
    <alternativeName>
        <fullName evidence="3">RNA-uridine isomerase</fullName>
    </alternativeName>
</protein>
<dbReference type="RefSeq" id="WP_377459256.1">
    <property type="nucleotide sequence ID" value="NZ_JBHLUB010000029.1"/>
</dbReference>
<evidence type="ECO:0000256" key="3">
    <source>
        <dbReference type="ARBA" id="ARBA00033164"/>
    </source>
</evidence>
<feature type="domain" description="Pseudouridine synthase RsuA/RluA-like" evidence="4">
    <location>
        <begin position="97"/>
        <end position="251"/>
    </location>
</feature>
<dbReference type="Gene3D" id="3.30.2350.10">
    <property type="entry name" value="Pseudouridine synthase"/>
    <property type="match status" value="1"/>
</dbReference>
<dbReference type="InterPro" id="IPR050188">
    <property type="entry name" value="RluA_PseudoU_synthase"/>
</dbReference>
<dbReference type="PANTHER" id="PTHR21600">
    <property type="entry name" value="MITOCHONDRIAL RNA PSEUDOURIDINE SYNTHASE"/>
    <property type="match status" value="1"/>
</dbReference>
<evidence type="ECO:0000256" key="2">
    <source>
        <dbReference type="ARBA" id="ARBA00031870"/>
    </source>
</evidence>
<dbReference type="InterPro" id="IPR020103">
    <property type="entry name" value="PsdUridine_synth_cat_dom_sf"/>
</dbReference>
<accession>A0ABV6PBN0</accession>
<evidence type="ECO:0000259" key="4">
    <source>
        <dbReference type="Pfam" id="PF00849"/>
    </source>
</evidence>
<evidence type="ECO:0000313" key="5">
    <source>
        <dbReference type="EMBL" id="MFC0582243.1"/>
    </source>
</evidence>
<evidence type="ECO:0000256" key="1">
    <source>
        <dbReference type="ARBA" id="ARBA00000073"/>
    </source>
</evidence>
<dbReference type="Proteomes" id="UP001589862">
    <property type="component" value="Unassembled WGS sequence"/>
</dbReference>
<organism evidence="5 6">
    <name type="scientific">Micrococcoides hystricis</name>
    <dbReference type="NCBI Taxonomy" id="1572761"/>
    <lineage>
        <taxon>Bacteria</taxon>
        <taxon>Bacillati</taxon>
        <taxon>Actinomycetota</taxon>
        <taxon>Actinomycetes</taxon>
        <taxon>Micrococcales</taxon>
        <taxon>Micrococcaceae</taxon>
        <taxon>Micrococcoides</taxon>
    </lineage>
</organism>
<dbReference type="SUPFAM" id="SSF55120">
    <property type="entry name" value="Pseudouridine synthase"/>
    <property type="match status" value="1"/>
</dbReference>
<dbReference type="Pfam" id="PF00849">
    <property type="entry name" value="PseudoU_synth_2"/>
    <property type="match status" value="1"/>
</dbReference>
<gene>
    <name evidence="5" type="ORF">ACFFFR_07585</name>
</gene>
<keyword evidence="6" id="KW-1185">Reference proteome</keyword>
<dbReference type="InterPro" id="IPR006145">
    <property type="entry name" value="PsdUridine_synth_RsuA/RluA"/>
</dbReference>
<sequence length="312" mass="34932">MNISPLPVRNGVNATRLRLPSNSGFDTVADYLLHRFGHLDPAEITQRLENGEIVATDGTPLNLHTRMDEYQFCWYYRSVPHEDPLPVQYRILHRDDDLVVIDKPHFLPTTPGGRFIQETALVRLRNELTLPELVPIHRLDRATAGVLLFSANPATRGAYQQLFERQEVSKGYQAVAALPAGFKWSGPVVVRNHITKEKGVLRSVVKDRLADPVPPNAVSRIELLRANDTHGLFQLTPYTGKTHQLRIHMAAIGLGIINDPFYPILLDKAPDNFSAPLQLLAQWIGFTDPLSGTPRSFTSSLQLLHDPANTQP</sequence>
<proteinExistence type="predicted"/>